<dbReference type="InterPro" id="IPR001989">
    <property type="entry name" value="Radical_activat_CS"/>
</dbReference>
<dbReference type="GO" id="GO:0016491">
    <property type="term" value="F:oxidoreductase activity"/>
    <property type="evidence" value="ECO:0007669"/>
    <property type="project" value="UniProtKB-KW"/>
</dbReference>
<dbReference type="Gene3D" id="3.30.70.20">
    <property type="match status" value="1"/>
</dbReference>
<comment type="cofactor">
    <cofactor evidence="1">
        <name>[4Fe-4S] cluster</name>
        <dbReference type="ChEBI" id="CHEBI:49883"/>
    </cofactor>
</comment>
<dbReference type="SFLD" id="SFLDS00029">
    <property type="entry name" value="Radical_SAM"/>
    <property type="match status" value="1"/>
</dbReference>
<dbReference type="Pfam" id="PF00037">
    <property type="entry name" value="Fer4"/>
    <property type="match status" value="2"/>
</dbReference>
<evidence type="ECO:0000256" key="7">
    <source>
        <dbReference type="ARBA" id="ARBA00023004"/>
    </source>
</evidence>
<feature type="domain" description="Radical SAM core" evidence="10">
    <location>
        <begin position="24"/>
        <end position="303"/>
    </location>
</feature>
<dbReference type="Proteomes" id="UP000250163">
    <property type="component" value="Chromosome MORIYA"/>
</dbReference>
<feature type="domain" description="4Fe-4S ferredoxin-type" evidence="9">
    <location>
        <begin position="55"/>
        <end position="84"/>
    </location>
</feature>
<accession>A0A330LJP1</accession>
<comment type="similarity">
    <text evidence="2">Belongs to the organic radical-activating enzymes family.</text>
</comment>
<keyword evidence="5" id="KW-0479">Metal-binding</keyword>
<dbReference type="InterPro" id="IPR007197">
    <property type="entry name" value="rSAM"/>
</dbReference>
<dbReference type="InterPro" id="IPR040074">
    <property type="entry name" value="BssD/PflA/YjjW"/>
</dbReference>
<organism evidence="11 12">
    <name type="scientific">Moritella yayanosii</name>
    <dbReference type="NCBI Taxonomy" id="69539"/>
    <lineage>
        <taxon>Bacteria</taxon>
        <taxon>Pseudomonadati</taxon>
        <taxon>Pseudomonadota</taxon>
        <taxon>Gammaproteobacteria</taxon>
        <taxon>Alteromonadales</taxon>
        <taxon>Moritellaceae</taxon>
        <taxon>Moritella</taxon>
    </lineage>
</organism>
<dbReference type="PROSITE" id="PS51918">
    <property type="entry name" value="RADICAL_SAM"/>
    <property type="match status" value="1"/>
</dbReference>
<dbReference type="SFLD" id="SFLDG01118">
    <property type="entry name" value="activating_enzymes__group_2"/>
    <property type="match status" value="1"/>
</dbReference>
<dbReference type="PANTHER" id="PTHR30352">
    <property type="entry name" value="PYRUVATE FORMATE-LYASE-ACTIVATING ENZYME"/>
    <property type="match status" value="1"/>
</dbReference>
<feature type="domain" description="4Fe-4S ferredoxin-type" evidence="9">
    <location>
        <begin position="86"/>
        <end position="113"/>
    </location>
</feature>
<evidence type="ECO:0000259" key="9">
    <source>
        <dbReference type="PROSITE" id="PS51379"/>
    </source>
</evidence>
<dbReference type="SUPFAM" id="SSF102114">
    <property type="entry name" value="Radical SAM enzymes"/>
    <property type="match status" value="1"/>
</dbReference>
<dbReference type="EC" id="1.97.1.-" evidence="11"/>
<evidence type="ECO:0000256" key="6">
    <source>
        <dbReference type="ARBA" id="ARBA00023002"/>
    </source>
</evidence>
<dbReference type="InterPro" id="IPR017900">
    <property type="entry name" value="4Fe4S_Fe_S_CS"/>
</dbReference>
<dbReference type="NCBIfam" id="TIGR02494">
    <property type="entry name" value="PFLE_PFLC"/>
    <property type="match status" value="1"/>
</dbReference>
<dbReference type="InterPro" id="IPR058240">
    <property type="entry name" value="rSAM_sf"/>
</dbReference>
<evidence type="ECO:0000256" key="1">
    <source>
        <dbReference type="ARBA" id="ARBA00001966"/>
    </source>
</evidence>
<dbReference type="PANTHER" id="PTHR30352:SF4">
    <property type="entry name" value="PYRUVATE FORMATE-LYASE 2-ACTIVATING ENZYME"/>
    <property type="match status" value="1"/>
</dbReference>
<keyword evidence="6 11" id="KW-0560">Oxidoreductase</keyword>
<dbReference type="InterPro" id="IPR034457">
    <property type="entry name" value="Organic_radical-activating"/>
</dbReference>
<sequence length="310" mass="34646">MLREDKYNKNKEGTIFDIQRFSINDGPGIRTIVFLKGCPLKCKWCSNPESQSKDIQITFNKSSCINCGKCIDVCPQGAISLDGNNKIDRDKCDNCGLCVDNCYSNALVKIGRKIKVEELLQELKKDSVHFRRSGGGVTLSGGELLGQADFVAEILKGCKSMGWHTTLETTAFAKKEAVEKVIPLADLVLLDIKHTNNDIHINHIGVGNKIILENAKHISMISKELIIRVPVIPHFNCDNESINAIASFVKTLENVIRVDLLAYHNLGSSKYQNLEMKYEMDSDIAIPTDNIMNEFKEVFESFDMKCVIEG</sequence>
<dbReference type="GO" id="GO:0051539">
    <property type="term" value="F:4 iron, 4 sulfur cluster binding"/>
    <property type="evidence" value="ECO:0007669"/>
    <property type="project" value="UniProtKB-KW"/>
</dbReference>
<keyword evidence="7" id="KW-0408">Iron</keyword>
<dbReference type="KEGG" id="mya:MORIYA_0776"/>
<dbReference type="SUPFAM" id="SSF54862">
    <property type="entry name" value="4Fe-4S ferredoxins"/>
    <property type="match status" value="1"/>
</dbReference>
<name>A0A330LJP1_9GAMM</name>
<protein>
    <submittedName>
        <fullName evidence="11">4-hydroxyphenylacetate decarboxylase activating enzyme</fullName>
        <ecNumber evidence="11">1.97.1.-</ecNumber>
    </submittedName>
</protein>
<keyword evidence="4" id="KW-0949">S-adenosyl-L-methionine</keyword>
<evidence type="ECO:0000256" key="4">
    <source>
        <dbReference type="ARBA" id="ARBA00022691"/>
    </source>
</evidence>
<evidence type="ECO:0000313" key="12">
    <source>
        <dbReference type="Proteomes" id="UP000250163"/>
    </source>
</evidence>
<reference evidence="12" key="1">
    <citation type="submission" date="2018-05" db="EMBL/GenBank/DDBJ databases">
        <authorList>
            <person name="Cea G.-C."/>
            <person name="William W."/>
        </authorList>
    </citation>
    <scope>NUCLEOTIDE SEQUENCE [LARGE SCALE GENOMIC DNA]</scope>
    <source>
        <strain evidence="12">DB21MT 5</strain>
    </source>
</reference>
<dbReference type="PROSITE" id="PS00198">
    <property type="entry name" value="4FE4S_FER_1"/>
    <property type="match status" value="1"/>
</dbReference>
<dbReference type="Gene3D" id="3.80.30.10">
    <property type="entry name" value="pyruvate-formate lyase- activating enzyme"/>
    <property type="match status" value="1"/>
</dbReference>
<dbReference type="InterPro" id="IPR017896">
    <property type="entry name" value="4Fe4S_Fe-S-bd"/>
</dbReference>
<dbReference type="EMBL" id="LS483250">
    <property type="protein sequence ID" value="SQD77254.1"/>
    <property type="molecule type" value="Genomic_DNA"/>
</dbReference>
<gene>
    <name evidence="11" type="primary">hpdA</name>
    <name evidence="11" type="ORF">MORIYA_0776</name>
</gene>
<evidence type="ECO:0000256" key="2">
    <source>
        <dbReference type="ARBA" id="ARBA00009777"/>
    </source>
</evidence>
<evidence type="ECO:0000256" key="8">
    <source>
        <dbReference type="ARBA" id="ARBA00023014"/>
    </source>
</evidence>
<dbReference type="PIRSF" id="PIRSF000371">
    <property type="entry name" value="PFL_act_enz"/>
    <property type="match status" value="1"/>
</dbReference>
<evidence type="ECO:0000256" key="5">
    <source>
        <dbReference type="ARBA" id="ARBA00022723"/>
    </source>
</evidence>
<keyword evidence="8" id="KW-0411">Iron-sulfur</keyword>
<dbReference type="GO" id="GO:0046872">
    <property type="term" value="F:metal ion binding"/>
    <property type="evidence" value="ECO:0007669"/>
    <property type="project" value="UniProtKB-KW"/>
</dbReference>
<dbReference type="PROSITE" id="PS01087">
    <property type="entry name" value="RADICAL_ACTIVATING"/>
    <property type="match status" value="1"/>
</dbReference>
<evidence type="ECO:0000313" key="11">
    <source>
        <dbReference type="EMBL" id="SQD77254.1"/>
    </source>
</evidence>
<evidence type="ECO:0000259" key="10">
    <source>
        <dbReference type="PROSITE" id="PS51918"/>
    </source>
</evidence>
<keyword evidence="12" id="KW-1185">Reference proteome</keyword>
<evidence type="ECO:0000256" key="3">
    <source>
        <dbReference type="ARBA" id="ARBA00022485"/>
    </source>
</evidence>
<keyword evidence="3" id="KW-0004">4Fe-4S</keyword>
<dbReference type="SFLD" id="SFLDG01066">
    <property type="entry name" value="organic_radical-activating_enz"/>
    <property type="match status" value="1"/>
</dbReference>
<proteinExistence type="inferred from homology"/>
<dbReference type="PROSITE" id="PS51379">
    <property type="entry name" value="4FE4S_FER_2"/>
    <property type="match status" value="2"/>
</dbReference>
<dbReference type="RefSeq" id="WP_174216893.1">
    <property type="nucleotide sequence ID" value="NZ_LS483250.1"/>
</dbReference>
<dbReference type="AlphaFoldDB" id="A0A330LJP1"/>
<dbReference type="InterPro" id="IPR012839">
    <property type="entry name" value="Organic_radical_activase"/>
</dbReference>
<dbReference type="Pfam" id="PF04055">
    <property type="entry name" value="Radical_SAM"/>
    <property type="match status" value="1"/>
</dbReference>